<evidence type="ECO:0000313" key="5">
    <source>
        <dbReference type="Proteomes" id="UP000322159"/>
    </source>
</evidence>
<dbReference type="SUPFAM" id="SSF51445">
    <property type="entry name" value="(Trans)glycosidases"/>
    <property type="match status" value="1"/>
</dbReference>
<feature type="domain" description="Glycosyl hydrolase family 13 catalytic" evidence="3">
    <location>
        <begin position="84"/>
        <end position="493"/>
    </location>
</feature>
<evidence type="ECO:0000313" key="4">
    <source>
        <dbReference type="EMBL" id="QEO08787.1"/>
    </source>
</evidence>
<dbReference type="Pfam" id="PF00128">
    <property type="entry name" value="Alpha-amylase"/>
    <property type="match status" value="1"/>
</dbReference>
<dbReference type="Proteomes" id="UP000322159">
    <property type="component" value="Chromosome"/>
</dbReference>
<dbReference type="InterPro" id="IPR006047">
    <property type="entry name" value="GH13_cat_dom"/>
</dbReference>
<feature type="compositionally biased region" description="Basic and acidic residues" evidence="2">
    <location>
        <begin position="15"/>
        <end position="29"/>
    </location>
</feature>
<protein>
    <submittedName>
        <fullName evidence="4">Glycoside hydrolase family 13 protein</fullName>
    </submittedName>
</protein>
<dbReference type="CDD" id="cd11332">
    <property type="entry name" value="AmyAc_OligoGlu_TS"/>
    <property type="match status" value="1"/>
</dbReference>
<keyword evidence="5" id="KW-1185">Reference proteome</keyword>
<dbReference type="InterPro" id="IPR045857">
    <property type="entry name" value="O16G_dom_2"/>
</dbReference>
<dbReference type="Gene3D" id="3.20.20.80">
    <property type="entry name" value="Glycosidases"/>
    <property type="match status" value="1"/>
</dbReference>
<gene>
    <name evidence="4" type="ORF">FLP23_01390</name>
</gene>
<dbReference type="PANTHER" id="PTHR10357">
    <property type="entry name" value="ALPHA-AMYLASE FAMILY MEMBER"/>
    <property type="match status" value="1"/>
</dbReference>
<dbReference type="KEGG" id="lyk:FLP23_01390"/>
<dbReference type="EMBL" id="CP043504">
    <property type="protein sequence ID" value="QEO08787.1"/>
    <property type="molecule type" value="Genomic_DNA"/>
</dbReference>
<evidence type="ECO:0000259" key="3">
    <source>
        <dbReference type="SMART" id="SM00642"/>
    </source>
</evidence>
<name>A0A5C1Y7D2_9MICO</name>
<reference evidence="4 5" key="1">
    <citation type="submission" date="2019-09" db="EMBL/GenBank/DDBJ databases">
        <title>Genome sequencing of strain KACC 19322.</title>
        <authorList>
            <person name="Heo J."/>
            <person name="Kim S.-J."/>
            <person name="Kim J.-S."/>
            <person name="Hong S.-B."/>
            <person name="Kwon S.-W."/>
        </authorList>
    </citation>
    <scope>NUCLEOTIDE SEQUENCE [LARGE SCALE GENOMIC DNA]</scope>
    <source>
        <strain evidence="4 5">KACC 19322</strain>
    </source>
</reference>
<feature type="region of interest" description="Disordered" evidence="2">
    <location>
        <begin position="411"/>
        <end position="430"/>
    </location>
</feature>
<keyword evidence="4" id="KW-0378">Hydrolase</keyword>
<dbReference type="InterPro" id="IPR017853">
    <property type="entry name" value="GH"/>
</dbReference>
<organism evidence="4 5">
    <name type="scientific">Protaetiibacter larvae</name>
    <dbReference type="NCBI Taxonomy" id="2592654"/>
    <lineage>
        <taxon>Bacteria</taxon>
        <taxon>Bacillati</taxon>
        <taxon>Actinomycetota</taxon>
        <taxon>Actinomycetes</taxon>
        <taxon>Micrococcales</taxon>
        <taxon>Microbacteriaceae</taxon>
        <taxon>Protaetiibacter</taxon>
    </lineage>
</organism>
<evidence type="ECO:0000256" key="1">
    <source>
        <dbReference type="ARBA" id="ARBA00008061"/>
    </source>
</evidence>
<dbReference type="PANTHER" id="PTHR10357:SF179">
    <property type="entry name" value="NEUTRAL AND BASIC AMINO ACID TRANSPORT PROTEIN RBAT"/>
    <property type="match status" value="1"/>
</dbReference>
<sequence length="616" mass="66776">MLRRDVQRRSVVVRQPREGRRSVTREGVGKRHAGTISDPGCGEISGSSIRGAAVPDRSKDPPVNSTTPRATDRDDWWRTAVIYQVYPRSFADSDGDGIGDLPGITHRLPALAELGVDAIWLSPFFTSPQADAGYDVADYCDVDPIFGTLADFDAMLATAHELGLRVLIDLVPNHSSSAHRWFQEALAAPAGSPERARYLFRDGKGALGQLPPNNWESVFGGGAWTRVTEPDGTPGQWYLHLFDSSQPDFDWTNPEVREYFRGVLRFWLDRGVDGFRVDVAHGLAKAPGLPDYTPPAVDGGSMGGNETDAPFWAQDGVHEIYRDWHAVLAAYGPGRILAGEAWVEPLAKLANWVRPDEMHQTFNFSYLETPWEADALRAVVDRSLAAFGGVGAPSTWVLSNHDVIRHATRLGLTPPPPQGQGLGPKSESHPDEVVGLRRARAATGFMLSLPGSSYLYQGEELGLPEVIDLPDEARQDPSFFRTGGKTYGRDGCRVPLPWEADAPGAGFGPTAESWLPQPVYWPSYARDAQQGVPESTLEFYRSALAARRAHGLGSGTVEWLPSEDPEVLVLRNGAVTVVANTGAGTTPLPAGRVVLASGPLGADRIPGDTTVWLVAD</sequence>
<comment type="similarity">
    <text evidence="1">Belongs to the glycosyl hydrolase 13 family.</text>
</comment>
<dbReference type="Gene3D" id="3.90.400.10">
    <property type="entry name" value="Oligo-1,6-glucosidase, Domain 2"/>
    <property type="match status" value="1"/>
</dbReference>
<accession>A0A5C1Y7D2</accession>
<feature type="region of interest" description="Disordered" evidence="2">
    <location>
        <begin position="1"/>
        <end position="71"/>
    </location>
</feature>
<dbReference type="AlphaFoldDB" id="A0A5C1Y7D2"/>
<dbReference type="GO" id="GO:0004556">
    <property type="term" value="F:alpha-amylase activity"/>
    <property type="evidence" value="ECO:0007669"/>
    <property type="project" value="TreeGrafter"/>
</dbReference>
<dbReference type="OrthoDB" id="9043248at2"/>
<proteinExistence type="inferred from homology"/>
<evidence type="ECO:0000256" key="2">
    <source>
        <dbReference type="SAM" id="MobiDB-lite"/>
    </source>
</evidence>
<dbReference type="GO" id="GO:0009313">
    <property type="term" value="P:oligosaccharide catabolic process"/>
    <property type="evidence" value="ECO:0007669"/>
    <property type="project" value="TreeGrafter"/>
</dbReference>
<dbReference type="SMART" id="SM00642">
    <property type="entry name" value="Aamy"/>
    <property type="match status" value="1"/>
</dbReference>